<gene>
    <name evidence="4" type="ORF">F7O44_27940</name>
</gene>
<evidence type="ECO:0000256" key="1">
    <source>
        <dbReference type="SAM" id="Phobius"/>
    </source>
</evidence>
<name>A0A7K3MD47_9ACTN</name>
<feature type="transmembrane region" description="Helical" evidence="1">
    <location>
        <begin position="68"/>
        <end position="89"/>
    </location>
</feature>
<reference evidence="4 5" key="1">
    <citation type="submission" date="2019-11" db="EMBL/GenBank/DDBJ databases">
        <authorList>
            <person name="Li X.-J."/>
            <person name="Feng X.-M."/>
        </authorList>
    </citation>
    <scope>NUCLEOTIDE SEQUENCE [LARGE SCALE GENOMIC DNA]</scope>
    <source>
        <strain evidence="4 5">XMNu-373</strain>
    </source>
</reference>
<dbReference type="AlphaFoldDB" id="A0A7K3MD47"/>
<feature type="domain" description="Alpha/beta-hydrolase catalytic" evidence="2">
    <location>
        <begin position="288"/>
        <end position="574"/>
    </location>
</feature>
<dbReference type="Pfam" id="PF10081">
    <property type="entry name" value="Abhydrolase_9"/>
    <property type="match status" value="1"/>
</dbReference>
<evidence type="ECO:0000313" key="4">
    <source>
        <dbReference type="EMBL" id="NDL60912.1"/>
    </source>
</evidence>
<dbReference type="InterPro" id="IPR027788">
    <property type="entry name" value="Alpha/beta-hydrolase_N_dom"/>
</dbReference>
<dbReference type="RefSeq" id="WP_162453621.1">
    <property type="nucleotide sequence ID" value="NZ_WLZY01000015.1"/>
</dbReference>
<accession>A0A7K3MD47</accession>
<feature type="transmembrane region" description="Helical" evidence="1">
    <location>
        <begin position="148"/>
        <end position="169"/>
    </location>
</feature>
<feature type="transmembrane region" description="Helical" evidence="1">
    <location>
        <begin position="41"/>
        <end position="62"/>
    </location>
</feature>
<organism evidence="4 5">
    <name type="scientific">Phytoactinopolyspora mesophila</name>
    <dbReference type="NCBI Taxonomy" id="2650750"/>
    <lineage>
        <taxon>Bacteria</taxon>
        <taxon>Bacillati</taxon>
        <taxon>Actinomycetota</taxon>
        <taxon>Actinomycetes</taxon>
        <taxon>Jiangellales</taxon>
        <taxon>Jiangellaceae</taxon>
        <taxon>Phytoactinopolyspora</taxon>
    </lineage>
</organism>
<evidence type="ECO:0000313" key="5">
    <source>
        <dbReference type="Proteomes" id="UP000460435"/>
    </source>
</evidence>
<dbReference type="Proteomes" id="UP000460435">
    <property type="component" value="Unassembled WGS sequence"/>
</dbReference>
<dbReference type="Pfam" id="PF15420">
    <property type="entry name" value="Abhydrolase_9_N"/>
    <property type="match status" value="1"/>
</dbReference>
<keyword evidence="1" id="KW-0812">Transmembrane</keyword>
<evidence type="ECO:0000259" key="2">
    <source>
        <dbReference type="Pfam" id="PF10081"/>
    </source>
</evidence>
<sequence>MGARVVAVRSNQPDGPSRQEAPVHAVLRQLTRPVWRLASSFRAIGLVGALCFLCLTFLPALIPRPLVHQAVFSGLTAALGYGFGLLLAWFGRRAGIHPDWADRTRRMGWFILAGAAALAITGFMFWSFSWQAEARRLLGMAEIGPSFIAALPLALVTALILVLLARAVRVFAQRCLTVLKRWVPLTVFRLVTWVGVAAVAVLVLNGTAMSWLITGMEKIAIAADRRGDPDLVQPVLAERSGSPESLVSWDSLGRFGRQFVSGGPSTAQLADFASRRATPPEADVEVPIRVYAPLGAADSPTVGAELAVAELDRTGAWDRAVLVVAAPASSGLVDPAAVETIELMHGGNTAVAALQYSELPSWIAFLADRHGAPEAGQALFEAVYAAWSERPEAERPLLLMYGESLGSFSGHGAFSGLQDMVVRTDGALWVATPWGTEILRDLTENRDAGSYERHPVYEDGRQVRWASGTGAADLWELGPRWEFPRVAYIQHASDAVVWWSSDLLLHEPDWMREPAGVDVLPGLQWLPVVTFWHVTMDLFLAGDVPAGYGHNYLLEYVDGWSAVAPPDDWSDHDAGMLREVIDERFADMY</sequence>
<feature type="domain" description="Alpha/beta-hydrolase N-terminal" evidence="3">
    <location>
        <begin position="59"/>
        <end position="264"/>
    </location>
</feature>
<proteinExistence type="predicted"/>
<dbReference type="InterPro" id="IPR027787">
    <property type="entry name" value="Alpha/beta-hydrolase_catalytic"/>
</dbReference>
<keyword evidence="1" id="KW-1133">Transmembrane helix</keyword>
<keyword evidence="5" id="KW-1185">Reference proteome</keyword>
<protein>
    <recommendedName>
        <fullName evidence="6">Alpha/beta-hydrolase family protein</fullName>
    </recommendedName>
</protein>
<feature type="transmembrane region" description="Helical" evidence="1">
    <location>
        <begin position="109"/>
        <end position="128"/>
    </location>
</feature>
<feature type="transmembrane region" description="Helical" evidence="1">
    <location>
        <begin position="190"/>
        <end position="213"/>
    </location>
</feature>
<evidence type="ECO:0008006" key="6">
    <source>
        <dbReference type="Google" id="ProtNLM"/>
    </source>
</evidence>
<evidence type="ECO:0000259" key="3">
    <source>
        <dbReference type="Pfam" id="PF15420"/>
    </source>
</evidence>
<dbReference type="EMBL" id="WLZY01000015">
    <property type="protein sequence ID" value="NDL60912.1"/>
    <property type="molecule type" value="Genomic_DNA"/>
</dbReference>
<keyword evidence="1" id="KW-0472">Membrane</keyword>
<comment type="caution">
    <text evidence="4">The sequence shown here is derived from an EMBL/GenBank/DDBJ whole genome shotgun (WGS) entry which is preliminary data.</text>
</comment>